<evidence type="ECO:0000313" key="2">
    <source>
        <dbReference type="Proteomes" id="UP001231649"/>
    </source>
</evidence>
<dbReference type="Proteomes" id="UP001231649">
    <property type="component" value="Chromosome 3"/>
</dbReference>
<protein>
    <submittedName>
        <fullName evidence="1">Uncharacterized protein</fullName>
    </submittedName>
</protein>
<gene>
    <name evidence="1" type="ORF">PYW08_011577</name>
</gene>
<name>A0ACC2QK99_9NEOP</name>
<proteinExistence type="predicted"/>
<organism evidence="1 2">
    <name type="scientific">Mythimna loreyi</name>
    <dbReference type="NCBI Taxonomy" id="667449"/>
    <lineage>
        <taxon>Eukaryota</taxon>
        <taxon>Metazoa</taxon>
        <taxon>Ecdysozoa</taxon>
        <taxon>Arthropoda</taxon>
        <taxon>Hexapoda</taxon>
        <taxon>Insecta</taxon>
        <taxon>Pterygota</taxon>
        <taxon>Neoptera</taxon>
        <taxon>Endopterygota</taxon>
        <taxon>Lepidoptera</taxon>
        <taxon>Glossata</taxon>
        <taxon>Ditrysia</taxon>
        <taxon>Noctuoidea</taxon>
        <taxon>Noctuidae</taxon>
        <taxon>Noctuinae</taxon>
        <taxon>Hadenini</taxon>
        <taxon>Mythimna</taxon>
    </lineage>
</organism>
<sequence>MSDGDNTTENPEAKRCFFCFPLQYGFVKWGYLKMILSGFFIMVISYALLHTCMTMKYNGDENRWLRIYADIAITSIALTFFLTDLLLTMLFTVRVQQKRVKLLRSFYILSVTIWAVSILLTVMAISLSLESWLSRYMSARSLAINLLNFASYIIIIIVQTFFLLLLKGEITELRNRGNIKFTNNAAEAKCTVKCDGKEDGDTDDTEEE</sequence>
<evidence type="ECO:0000313" key="1">
    <source>
        <dbReference type="EMBL" id="KAJ8719402.1"/>
    </source>
</evidence>
<comment type="caution">
    <text evidence="1">The sequence shown here is derived from an EMBL/GenBank/DDBJ whole genome shotgun (WGS) entry which is preliminary data.</text>
</comment>
<accession>A0ACC2QK99</accession>
<reference evidence="1" key="1">
    <citation type="submission" date="2023-03" db="EMBL/GenBank/DDBJ databases">
        <title>Chromosome-level genomes of two armyworms, Mythimna separata and Mythimna loreyi, provide insights into the biosynthesis and reception of sex pheromones.</title>
        <authorList>
            <person name="Zhao H."/>
        </authorList>
    </citation>
    <scope>NUCLEOTIDE SEQUENCE</scope>
    <source>
        <strain evidence="1">BeijingLab</strain>
    </source>
</reference>
<keyword evidence="2" id="KW-1185">Reference proteome</keyword>
<dbReference type="EMBL" id="CM056779">
    <property type="protein sequence ID" value="KAJ8719402.1"/>
    <property type="molecule type" value="Genomic_DNA"/>
</dbReference>